<dbReference type="AlphaFoldDB" id="A0A8R1YAI4"/>
<organism evidence="7 8">
    <name type="scientific">Pristionchus pacificus</name>
    <name type="common">Parasitic nematode worm</name>
    <dbReference type="NCBI Taxonomy" id="54126"/>
    <lineage>
        <taxon>Eukaryota</taxon>
        <taxon>Metazoa</taxon>
        <taxon>Ecdysozoa</taxon>
        <taxon>Nematoda</taxon>
        <taxon>Chromadorea</taxon>
        <taxon>Rhabditida</taxon>
        <taxon>Rhabditina</taxon>
        <taxon>Diplogasteromorpha</taxon>
        <taxon>Diplogasteroidea</taxon>
        <taxon>Neodiplogasteridae</taxon>
        <taxon>Pristionchus</taxon>
    </lineage>
</organism>
<dbReference type="GO" id="GO:0016020">
    <property type="term" value="C:membrane"/>
    <property type="evidence" value="ECO:0007669"/>
    <property type="project" value="UniProtKB-SubCell"/>
</dbReference>
<evidence type="ECO:0000256" key="2">
    <source>
        <dbReference type="ARBA" id="ARBA00005692"/>
    </source>
</evidence>
<feature type="transmembrane region" description="Helical" evidence="6">
    <location>
        <begin position="21"/>
        <end position="39"/>
    </location>
</feature>
<keyword evidence="4 6" id="KW-1133">Transmembrane helix</keyword>
<comment type="similarity">
    <text evidence="2 6">Belongs to the nematode receptor-like protein srg family.</text>
</comment>
<dbReference type="InterPro" id="IPR000609">
    <property type="entry name" value="7TM_GPCR_serpentine_rcpt_Srg"/>
</dbReference>
<feature type="transmembrane region" description="Helical" evidence="6">
    <location>
        <begin position="258"/>
        <end position="279"/>
    </location>
</feature>
<evidence type="ECO:0000256" key="4">
    <source>
        <dbReference type="ARBA" id="ARBA00022989"/>
    </source>
</evidence>
<name>A0A8R1YAI4_PRIPA</name>
<dbReference type="PANTHER" id="PTHR31627:SF43">
    <property type="entry name" value="SERPENTINE RECEPTOR CLASS GAMMA-15"/>
    <property type="match status" value="1"/>
</dbReference>
<dbReference type="PANTHER" id="PTHR31627">
    <property type="entry name" value="SERPENTINE RECEPTOR CLASS GAMMA-RELATED"/>
    <property type="match status" value="1"/>
</dbReference>
<accession>A0A8R1YAI4</accession>
<keyword evidence="3 6" id="KW-0812">Transmembrane</keyword>
<evidence type="ECO:0000313" key="8">
    <source>
        <dbReference type="Proteomes" id="UP000005239"/>
    </source>
</evidence>
<dbReference type="InterPro" id="IPR051119">
    <property type="entry name" value="Nematode_SR-like"/>
</dbReference>
<feature type="transmembrane region" description="Helical" evidence="6">
    <location>
        <begin position="94"/>
        <end position="113"/>
    </location>
</feature>
<dbReference type="Pfam" id="PF02118">
    <property type="entry name" value="Srg"/>
    <property type="match status" value="1"/>
</dbReference>
<evidence type="ECO:0000256" key="5">
    <source>
        <dbReference type="ARBA" id="ARBA00023136"/>
    </source>
</evidence>
<dbReference type="GO" id="GO:0007606">
    <property type="term" value="P:sensory perception of chemical stimulus"/>
    <property type="evidence" value="ECO:0007669"/>
    <property type="project" value="UniProtKB-UniRule"/>
</dbReference>
<dbReference type="PRINTS" id="PR00698">
    <property type="entry name" value="TMPROTEINSRG"/>
</dbReference>
<feature type="transmembrane region" description="Helical" evidence="6">
    <location>
        <begin position="134"/>
        <end position="158"/>
    </location>
</feature>
<evidence type="ECO:0000256" key="3">
    <source>
        <dbReference type="ARBA" id="ARBA00022692"/>
    </source>
</evidence>
<feature type="transmembrane region" description="Helical" evidence="6">
    <location>
        <begin position="222"/>
        <end position="246"/>
    </location>
</feature>
<keyword evidence="8" id="KW-1185">Reference proteome</keyword>
<feature type="transmembrane region" description="Helical" evidence="6">
    <location>
        <begin position="51"/>
        <end position="74"/>
    </location>
</feature>
<dbReference type="Proteomes" id="UP000005239">
    <property type="component" value="Unassembled WGS sequence"/>
</dbReference>
<dbReference type="EnsemblMetazoa" id="PPA06735.1">
    <property type="protein sequence ID" value="PPA06735.1"/>
    <property type="gene ID" value="WBGene00096289"/>
</dbReference>
<evidence type="ECO:0000256" key="6">
    <source>
        <dbReference type="RuleBase" id="RU280813"/>
    </source>
</evidence>
<sequence>MVAFYNCHTQLIDVFEICMETILAVPSFAIYIFLFRSYVIRKPRILNDSFFTLYLVSAALSMAYFFVNLIFMRIPGVGIFCDPIMHSSLSEPTYLLSFPYFALYYLPYAMIFSNIAISLNRMCSVLLLNDFVRAWIYLTPIAVILIFILPLPLCWHLLISPAYYSDVSNGIGMNYVKIINYPKNSLISLLFYLSSAGIVTASTVITALRMTQMVKRHKKSEVSLLLVGALQSFGTLLMAAHALYMYNYFSEFLYQKRFVIVDYQCFCPAWTLLLLSVNVRKELRRSIRNKSNAVKSSFGKGQSKASLNDH</sequence>
<evidence type="ECO:0000313" key="7">
    <source>
        <dbReference type="EnsemblMetazoa" id="PPA06735.1"/>
    </source>
</evidence>
<dbReference type="GO" id="GO:0004888">
    <property type="term" value="F:transmembrane signaling receptor activity"/>
    <property type="evidence" value="ECO:0007669"/>
    <property type="project" value="InterPro"/>
</dbReference>
<feature type="transmembrane region" description="Helical" evidence="6">
    <location>
        <begin position="189"/>
        <end position="210"/>
    </location>
</feature>
<keyword evidence="5 6" id="KW-0472">Membrane</keyword>
<protein>
    <recommendedName>
        <fullName evidence="6">Serpentine receptor class gamma</fullName>
    </recommendedName>
</protein>
<reference evidence="7" key="2">
    <citation type="submission" date="2022-06" db="UniProtKB">
        <authorList>
            <consortium name="EnsemblMetazoa"/>
        </authorList>
    </citation>
    <scope>IDENTIFICATION</scope>
    <source>
        <strain evidence="7">PS312</strain>
    </source>
</reference>
<evidence type="ECO:0000256" key="1">
    <source>
        <dbReference type="ARBA" id="ARBA00004141"/>
    </source>
</evidence>
<gene>
    <name evidence="7" type="primary">WBGene00096289</name>
</gene>
<proteinExistence type="inferred from homology"/>
<reference evidence="8" key="1">
    <citation type="journal article" date="2008" name="Nat. Genet.">
        <title>The Pristionchus pacificus genome provides a unique perspective on nematode lifestyle and parasitism.</title>
        <authorList>
            <person name="Dieterich C."/>
            <person name="Clifton S.W."/>
            <person name="Schuster L.N."/>
            <person name="Chinwalla A."/>
            <person name="Delehaunty K."/>
            <person name="Dinkelacker I."/>
            <person name="Fulton L."/>
            <person name="Fulton R."/>
            <person name="Godfrey J."/>
            <person name="Minx P."/>
            <person name="Mitreva M."/>
            <person name="Roeseler W."/>
            <person name="Tian H."/>
            <person name="Witte H."/>
            <person name="Yang S.P."/>
            <person name="Wilson R.K."/>
            <person name="Sommer R.J."/>
        </authorList>
    </citation>
    <scope>NUCLEOTIDE SEQUENCE [LARGE SCALE GENOMIC DNA]</scope>
    <source>
        <strain evidence="8">PS312</strain>
    </source>
</reference>
<comment type="subcellular location">
    <subcellularLocation>
        <location evidence="1">Membrane</location>
        <topology evidence="1">Multi-pass membrane protein</topology>
    </subcellularLocation>
</comment>